<dbReference type="EMBL" id="MVGC01000117">
    <property type="protein sequence ID" value="RJE23521.1"/>
    <property type="molecule type" value="Genomic_DNA"/>
</dbReference>
<dbReference type="AlphaFoldDB" id="A0A3A3A2E6"/>
<proteinExistence type="predicted"/>
<evidence type="ECO:0000313" key="3">
    <source>
        <dbReference type="Proteomes" id="UP000266188"/>
    </source>
</evidence>
<keyword evidence="3" id="KW-1185">Reference proteome</keyword>
<sequence length="66" mass="7652">MDYSGEIKAHGGINMVVEDLQCVSLLDLLFGLSMILQSLPRRRNADNIQPYRKRQNEDEEQNEDED</sequence>
<gene>
    <name evidence="2" type="ORF">PHISCL_04145</name>
</gene>
<reference evidence="3" key="1">
    <citation type="submission" date="2017-02" db="EMBL/GenBank/DDBJ databases">
        <authorList>
            <person name="Tafer H."/>
            <person name="Lopandic K."/>
        </authorList>
    </citation>
    <scope>NUCLEOTIDE SEQUENCE [LARGE SCALE GENOMIC DNA]</scope>
    <source>
        <strain evidence="3">CBS 366.77</strain>
    </source>
</reference>
<evidence type="ECO:0000256" key="1">
    <source>
        <dbReference type="SAM" id="MobiDB-lite"/>
    </source>
</evidence>
<comment type="caution">
    <text evidence="2">The sequence shown here is derived from an EMBL/GenBank/DDBJ whole genome shotgun (WGS) entry which is preliminary data.</text>
</comment>
<feature type="compositionally biased region" description="Acidic residues" evidence="1">
    <location>
        <begin position="57"/>
        <end position="66"/>
    </location>
</feature>
<evidence type="ECO:0000313" key="2">
    <source>
        <dbReference type="EMBL" id="RJE23521.1"/>
    </source>
</evidence>
<accession>A0A3A3A2E6</accession>
<name>A0A3A3A2E6_9EURO</name>
<feature type="region of interest" description="Disordered" evidence="1">
    <location>
        <begin position="45"/>
        <end position="66"/>
    </location>
</feature>
<dbReference type="Proteomes" id="UP000266188">
    <property type="component" value="Unassembled WGS sequence"/>
</dbReference>
<organism evidence="2 3">
    <name type="scientific">Aspergillus sclerotialis</name>
    <dbReference type="NCBI Taxonomy" id="2070753"/>
    <lineage>
        <taxon>Eukaryota</taxon>
        <taxon>Fungi</taxon>
        <taxon>Dikarya</taxon>
        <taxon>Ascomycota</taxon>
        <taxon>Pezizomycotina</taxon>
        <taxon>Eurotiomycetes</taxon>
        <taxon>Eurotiomycetidae</taxon>
        <taxon>Eurotiales</taxon>
        <taxon>Aspergillaceae</taxon>
        <taxon>Aspergillus</taxon>
        <taxon>Aspergillus subgen. Polypaecilum</taxon>
    </lineage>
</organism>
<protein>
    <submittedName>
        <fullName evidence="2">Uncharacterized protein</fullName>
    </submittedName>
</protein>